<dbReference type="PANTHER" id="PTHR24421:SF10">
    <property type="entry name" value="NITRATE_NITRITE SENSOR PROTEIN NARQ"/>
    <property type="match status" value="1"/>
</dbReference>
<dbReference type="SMART" id="SM00387">
    <property type="entry name" value="HATPase_c"/>
    <property type="match status" value="1"/>
</dbReference>
<dbReference type="SUPFAM" id="SSF55874">
    <property type="entry name" value="ATPase domain of HSP90 chaperone/DNA topoisomerase II/histidine kinase"/>
    <property type="match status" value="1"/>
</dbReference>
<dbReference type="Gene3D" id="3.30.565.10">
    <property type="entry name" value="Histidine kinase-like ATPase, C-terminal domain"/>
    <property type="match status" value="1"/>
</dbReference>
<dbReference type="Proteomes" id="UP000678016">
    <property type="component" value="Chromosome"/>
</dbReference>
<evidence type="ECO:0000256" key="7">
    <source>
        <dbReference type="ARBA" id="ARBA00022840"/>
    </source>
</evidence>
<evidence type="ECO:0000256" key="9">
    <source>
        <dbReference type="SAM" id="MobiDB-lite"/>
    </source>
</evidence>
<evidence type="ECO:0000256" key="2">
    <source>
        <dbReference type="ARBA" id="ARBA00012438"/>
    </source>
</evidence>
<feature type="transmembrane region" description="Helical" evidence="10">
    <location>
        <begin position="114"/>
        <end position="134"/>
    </location>
</feature>
<dbReference type="InterPro" id="IPR050482">
    <property type="entry name" value="Sensor_HK_TwoCompSys"/>
</dbReference>
<dbReference type="Gene3D" id="1.20.5.1930">
    <property type="match status" value="1"/>
</dbReference>
<sequence>MREIRREPRGWARPAFEAVLWALLGALIVIELSGVRDRPPVLETCLLLAALAVAAALSRPLPFVSLGVMLSGAVLQTSASGFLVVETTVIAPWLAVAVLALLTGLRSERVRPVVAMVVAACSFTLVLHLSAGLVSGTGVRAFLSDSVDWLGAVLVIALSTLAPWLFGRYQRLRRRVWRGGWEIAERMERTRAAEADRARLRERARIATRMHDSLGHDLALIAVRAAALEMTAPEGSEQGRAAGELRTAAHEANLRLREVIGVLREDDDGDGGGDGRGEAASGPGVAGPSPGGFDAGPLTTGEPNAGESVAALVQRASDAGMRVRLLREGPDPDPSAPGGGAVHRVVQEALTNAAKYAPGAEVTVRVVREDDRTRVSVSDTGPPEAVRTVLPARSGDGSGLAGLRSLVEGLGGSFAAGREEGAGFAVRATVPDPGAGGGAEEPGESETRRAHGEARARARRRLVAAVAVPAALGLGLVAVGLGLLSWVGTNTVLPAERYERLSVGDDRERVEGVLPRFSYPEGSVSARASEPSAPPGARCLFYLSRYENGLPPVYRLCFEGGVLVAKDEIQRTD</sequence>
<evidence type="ECO:0000259" key="11">
    <source>
        <dbReference type="PROSITE" id="PS50109"/>
    </source>
</evidence>
<protein>
    <recommendedName>
        <fullName evidence="2">histidine kinase</fullName>
        <ecNumber evidence="2">2.7.13.3</ecNumber>
    </recommendedName>
</protein>
<feature type="domain" description="Histidine kinase" evidence="11">
    <location>
        <begin position="342"/>
        <end position="434"/>
    </location>
</feature>
<dbReference type="PANTHER" id="PTHR24421">
    <property type="entry name" value="NITRATE/NITRITE SENSOR PROTEIN NARX-RELATED"/>
    <property type="match status" value="1"/>
</dbReference>
<dbReference type="InterPro" id="IPR003594">
    <property type="entry name" value="HATPase_dom"/>
</dbReference>
<keyword evidence="4" id="KW-0808">Transferase</keyword>
<evidence type="ECO:0000313" key="12">
    <source>
        <dbReference type="EMBL" id="QUX29747.1"/>
    </source>
</evidence>
<evidence type="ECO:0000313" key="13">
    <source>
        <dbReference type="Proteomes" id="UP000678016"/>
    </source>
</evidence>
<dbReference type="CDD" id="cd16917">
    <property type="entry name" value="HATPase_UhpB-NarQ-NarX-like"/>
    <property type="match status" value="1"/>
</dbReference>
<dbReference type="PROSITE" id="PS50109">
    <property type="entry name" value="HIS_KIN"/>
    <property type="match status" value="1"/>
</dbReference>
<evidence type="ECO:0000256" key="4">
    <source>
        <dbReference type="ARBA" id="ARBA00022679"/>
    </source>
</evidence>
<evidence type="ECO:0000256" key="3">
    <source>
        <dbReference type="ARBA" id="ARBA00022553"/>
    </source>
</evidence>
<keyword evidence="5" id="KW-0547">Nucleotide-binding</keyword>
<dbReference type="RefSeq" id="WP_212642578.1">
    <property type="nucleotide sequence ID" value="NZ_CP074132.1"/>
</dbReference>
<evidence type="ECO:0000256" key="5">
    <source>
        <dbReference type="ARBA" id="ARBA00022741"/>
    </source>
</evidence>
<proteinExistence type="predicted"/>
<evidence type="ECO:0000256" key="6">
    <source>
        <dbReference type="ARBA" id="ARBA00022777"/>
    </source>
</evidence>
<evidence type="ECO:0000256" key="1">
    <source>
        <dbReference type="ARBA" id="ARBA00000085"/>
    </source>
</evidence>
<keyword evidence="10" id="KW-0812">Transmembrane</keyword>
<evidence type="ECO:0000256" key="10">
    <source>
        <dbReference type="SAM" id="Phobius"/>
    </source>
</evidence>
<feature type="transmembrane region" description="Helical" evidence="10">
    <location>
        <begin position="462"/>
        <end position="487"/>
    </location>
</feature>
<dbReference type="InterPro" id="IPR005467">
    <property type="entry name" value="His_kinase_dom"/>
</dbReference>
<dbReference type="InterPro" id="IPR011712">
    <property type="entry name" value="Sig_transdc_His_kin_sub3_dim/P"/>
</dbReference>
<reference evidence="13" key="1">
    <citation type="submission" date="2021-05" db="EMBL/GenBank/DDBJ databases">
        <title>Direct Submission.</title>
        <authorList>
            <person name="Li K."/>
            <person name="Gao J."/>
        </authorList>
    </citation>
    <scope>NUCLEOTIDE SEQUENCE [LARGE SCALE GENOMIC DNA]</scope>
    <source>
        <strain evidence="13">HDS12</strain>
    </source>
</reference>
<feature type="transmembrane region" description="Helical" evidence="10">
    <location>
        <begin position="15"/>
        <end position="34"/>
    </location>
</feature>
<keyword evidence="3" id="KW-0597">Phosphoprotein</keyword>
<gene>
    <name evidence="12" type="ORF">KGD83_04005</name>
</gene>
<keyword evidence="13" id="KW-1185">Reference proteome</keyword>
<keyword evidence="8" id="KW-0902">Two-component regulatory system</keyword>
<name>A0ABX8C5R7_9ACTN</name>
<keyword evidence="7" id="KW-0067">ATP-binding</keyword>
<keyword evidence="10" id="KW-1133">Transmembrane helix</keyword>
<dbReference type="EC" id="2.7.13.3" evidence="2"/>
<feature type="region of interest" description="Disordered" evidence="9">
    <location>
        <begin position="431"/>
        <end position="453"/>
    </location>
</feature>
<dbReference type="EMBL" id="CP074132">
    <property type="protein sequence ID" value="QUX29747.1"/>
    <property type="molecule type" value="Genomic_DNA"/>
</dbReference>
<dbReference type="Pfam" id="PF07730">
    <property type="entry name" value="HisKA_3"/>
    <property type="match status" value="1"/>
</dbReference>
<feature type="region of interest" description="Disordered" evidence="9">
    <location>
        <begin position="264"/>
        <end position="304"/>
    </location>
</feature>
<keyword evidence="10" id="KW-0472">Membrane</keyword>
<organism evidence="12 13">
    <name type="scientific">Nocardiopsis akebiae</name>
    <dbReference type="NCBI Taxonomy" id="2831968"/>
    <lineage>
        <taxon>Bacteria</taxon>
        <taxon>Bacillati</taxon>
        <taxon>Actinomycetota</taxon>
        <taxon>Actinomycetes</taxon>
        <taxon>Streptosporangiales</taxon>
        <taxon>Nocardiopsidaceae</taxon>
        <taxon>Nocardiopsis</taxon>
    </lineage>
</organism>
<dbReference type="InterPro" id="IPR036890">
    <property type="entry name" value="HATPase_C_sf"/>
</dbReference>
<dbReference type="GO" id="GO:0016301">
    <property type="term" value="F:kinase activity"/>
    <property type="evidence" value="ECO:0007669"/>
    <property type="project" value="UniProtKB-KW"/>
</dbReference>
<feature type="transmembrane region" description="Helical" evidence="10">
    <location>
        <begin position="81"/>
        <end position="102"/>
    </location>
</feature>
<feature type="region of interest" description="Disordered" evidence="9">
    <location>
        <begin position="373"/>
        <end position="393"/>
    </location>
</feature>
<dbReference type="Pfam" id="PF02518">
    <property type="entry name" value="HATPase_c"/>
    <property type="match status" value="1"/>
</dbReference>
<keyword evidence="6 12" id="KW-0418">Kinase</keyword>
<accession>A0ABX8C5R7</accession>
<feature type="compositionally biased region" description="Low complexity" evidence="9">
    <location>
        <begin position="278"/>
        <end position="288"/>
    </location>
</feature>
<evidence type="ECO:0000256" key="8">
    <source>
        <dbReference type="ARBA" id="ARBA00023012"/>
    </source>
</evidence>
<comment type="catalytic activity">
    <reaction evidence="1">
        <text>ATP + protein L-histidine = ADP + protein N-phospho-L-histidine.</text>
        <dbReference type="EC" id="2.7.13.3"/>
    </reaction>
</comment>
<feature type="transmembrane region" description="Helical" evidence="10">
    <location>
        <begin position="146"/>
        <end position="166"/>
    </location>
</feature>
<feature type="transmembrane region" description="Helical" evidence="10">
    <location>
        <begin position="41"/>
        <end position="61"/>
    </location>
</feature>